<evidence type="ECO:0000256" key="1">
    <source>
        <dbReference type="ARBA" id="ARBA00005906"/>
    </source>
</evidence>
<dbReference type="OrthoDB" id="6930117at2759"/>
<keyword evidence="6" id="KW-1185">Reference proteome</keyword>
<dbReference type="GO" id="GO:0005213">
    <property type="term" value="F:structural constituent of egg chorion"/>
    <property type="evidence" value="ECO:0007669"/>
    <property type="project" value="InterPro"/>
</dbReference>
<accession>A0A8J2VU72</accession>
<dbReference type="Proteomes" id="UP000789524">
    <property type="component" value="Unassembled WGS sequence"/>
</dbReference>
<keyword evidence="2" id="KW-0677">Repeat</keyword>
<protein>
    <submittedName>
        <fullName evidence="5">(African queen) hypothetical protein</fullName>
    </submittedName>
</protein>
<comment type="caution">
    <text evidence="5">The sequence shown here is derived from an EMBL/GenBank/DDBJ whole genome shotgun (WGS) entry which is preliminary data.</text>
</comment>
<feature type="chain" id="PRO_5035263765" evidence="4">
    <location>
        <begin position="21"/>
        <end position="223"/>
    </location>
</feature>
<organism evidence="5 6">
    <name type="scientific">Danaus chrysippus</name>
    <name type="common">African queen</name>
    <dbReference type="NCBI Taxonomy" id="151541"/>
    <lineage>
        <taxon>Eukaryota</taxon>
        <taxon>Metazoa</taxon>
        <taxon>Ecdysozoa</taxon>
        <taxon>Arthropoda</taxon>
        <taxon>Hexapoda</taxon>
        <taxon>Insecta</taxon>
        <taxon>Pterygota</taxon>
        <taxon>Neoptera</taxon>
        <taxon>Endopterygota</taxon>
        <taxon>Lepidoptera</taxon>
        <taxon>Glossata</taxon>
        <taxon>Ditrysia</taxon>
        <taxon>Papilionoidea</taxon>
        <taxon>Nymphalidae</taxon>
        <taxon>Danainae</taxon>
        <taxon>Danaini</taxon>
        <taxon>Danaina</taxon>
        <taxon>Danaus</taxon>
        <taxon>Anosia</taxon>
    </lineage>
</organism>
<comment type="similarity">
    <text evidence="1 3">Belongs to the chorion protein family.</text>
</comment>
<evidence type="ECO:0000313" key="5">
    <source>
        <dbReference type="EMBL" id="CAG9573485.1"/>
    </source>
</evidence>
<evidence type="ECO:0000313" key="6">
    <source>
        <dbReference type="Proteomes" id="UP000789524"/>
    </source>
</evidence>
<reference evidence="5" key="1">
    <citation type="submission" date="2021-09" db="EMBL/GenBank/DDBJ databases">
        <authorList>
            <person name="Martin H S."/>
        </authorList>
    </citation>
    <scope>NUCLEOTIDE SEQUENCE</scope>
</reference>
<proteinExistence type="inferred from homology"/>
<gene>
    <name evidence="5" type="ORF">DCHRY22_LOCUS10470</name>
</gene>
<dbReference type="AlphaFoldDB" id="A0A8J2VU72"/>
<feature type="signal peptide" evidence="4">
    <location>
        <begin position="1"/>
        <end position="20"/>
    </location>
</feature>
<evidence type="ECO:0000256" key="3">
    <source>
        <dbReference type="RuleBase" id="RU004378"/>
    </source>
</evidence>
<dbReference type="GO" id="GO:0042600">
    <property type="term" value="C:egg chorion"/>
    <property type="evidence" value="ECO:0007669"/>
    <property type="project" value="InterPro"/>
</dbReference>
<dbReference type="GO" id="GO:0007304">
    <property type="term" value="P:chorion-containing eggshell formation"/>
    <property type="evidence" value="ECO:0007669"/>
    <property type="project" value="InterPro"/>
</dbReference>
<keyword evidence="4" id="KW-0732">Signal</keyword>
<dbReference type="InterPro" id="IPR002635">
    <property type="entry name" value="Chorion"/>
</dbReference>
<sequence>MLFIVLTACICSCLSQSINAQCISAYNGLAADNMAWQAGNALAWEATSAPWNPSCAGPSAYSGLNYALNEFGAGYSPSSLAASYGGGLAVTSASPISPTGVSMTSENAYEGPLSVAGTMPFLGAVALEGSLPTGGAGAVSYSCGNGNVAMINEDYAGYSMGPLGYGAAVNGPAYGYNGFGPAAYEGYNGLSSQLAVEAGLAGPNYGYNLNNARLGGCGCGAVY</sequence>
<evidence type="ECO:0000256" key="2">
    <source>
        <dbReference type="ARBA" id="ARBA00022737"/>
    </source>
</evidence>
<evidence type="ECO:0000256" key="4">
    <source>
        <dbReference type="SAM" id="SignalP"/>
    </source>
</evidence>
<name>A0A8J2VU72_9NEOP</name>
<dbReference type="Pfam" id="PF01723">
    <property type="entry name" value="Chorion_1"/>
    <property type="match status" value="1"/>
</dbReference>
<dbReference type="EMBL" id="CAKASE010000070">
    <property type="protein sequence ID" value="CAG9573485.1"/>
    <property type="molecule type" value="Genomic_DNA"/>
</dbReference>